<evidence type="ECO:0000313" key="5">
    <source>
        <dbReference type="Proteomes" id="UP000231579"/>
    </source>
</evidence>
<evidence type="ECO:0000256" key="1">
    <source>
        <dbReference type="ARBA" id="ARBA00022490"/>
    </source>
</evidence>
<sequence>MKKLLQFLVESIVTHPEKVSVSEQSQPGLVILTVKADPEDLKLIIGKGGRTIKALRELTRLKAIAAKKRVEIEVQEV</sequence>
<evidence type="ECO:0000256" key="3">
    <source>
        <dbReference type="HAMAP-Rule" id="MF_00088"/>
    </source>
</evidence>
<comment type="function">
    <text evidence="3">A probable RNA chaperone. Forms a complex with KhpB which binds to cellular RNA and controls its expression. Plays a role in peptidoglycan (PG) homeostasis and cell length regulation.</text>
</comment>
<dbReference type="Gene3D" id="3.30.300.20">
    <property type="match status" value="1"/>
</dbReference>
<comment type="caution">
    <text evidence="4">The sequence shown here is derived from an EMBL/GenBank/DDBJ whole genome shotgun (WGS) entry which is preliminary data.</text>
</comment>
<proteinExistence type="inferred from homology"/>
<keyword evidence="3" id="KW-0133">Cell shape</keyword>
<comment type="subcellular location">
    <subcellularLocation>
        <location evidence="3">Cytoplasm</location>
    </subcellularLocation>
</comment>
<evidence type="ECO:0000256" key="2">
    <source>
        <dbReference type="ARBA" id="ARBA00022884"/>
    </source>
</evidence>
<dbReference type="PANTHER" id="PTHR34654">
    <property type="entry name" value="UPF0109 PROTEIN SCO5592"/>
    <property type="match status" value="1"/>
</dbReference>
<dbReference type="InterPro" id="IPR009019">
    <property type="entry name" value="KH_sf_prok-type"/>
</dbReference>
<accession>A0A2M8L7B9</accession>
<protein>
    <recommendedName>
        <fullName evidence="3">RNA-binding protein KhpA</fullName>
    </recommendedName>
    <alternativeName>
        <fullName evidence="3">KH-domain protein A</fullName>
    </alternativeName>
</protein>
<comment type="subunit">
    <text evidence="3">Forms a complex with KhpB.</text>
</comment>
<dbReference type="Pfam" id="PF13083">
    <property type="entry name" value="KH_KhpA-B"/>
    <property type="match status" value="1"/>
</dbReference>
<dbReference type="EMBL" id="PFEM01000023">
    <property type="protein sequence ID" value="PJE70088.1"/>
    <property type="molecule type" value="Genomic_DNA"/>
</dbReference>
<dbReference type="CDD" id="cd22533">
    <property type="entry name" value="KH-II_YlqC-like"/>
    <property type="match status" value="1"/>
</dbReference>
<dbReference type="InterPro" id="IPR015946">
    <property type="entry name" value="KH_dom-like_a/b"/>
</dbReference>
<dbReference type="AlphaFoldDB" id="A0A2M8L7B9"/>
<gene>
    <name evidence="3" type="primary">khpA</name>
    <name evidence="4" type="ORF">COU97_01520</name>
</gene>
<dbReference type="GO" id="GO:0009252">
    <property type="term" value="P:peptidoglycan biosynthetic process"/>
    <property type="evidence" value="ECO:0007669"/>
    <property type="project" value="UniProtKB-UniRule"/>
</dbReference>
<reference evidence="5" key="1">
    <citation type="submission" date="2017-09" db="EMBL/GenBank/DDBJ databases">
        <title>Depth-based differentiation of microbial function through sediment-hosted aquifers and enrichment of novel symbionts in the deep terrestrial subsurface.</title>
        <authorList>
            <person name="Probst A.J."/>
            <person name="Ladd B."/>
            <person name="Jarett J.K."/>
            <person name="Geller-Mcgrath D.E."/>
            <person name="Sieber C.M.K."/>
            <person name="Emerson J.B."/>
            <person name="Anantharaman K."/>
            <person name="Thomas B.C."/>
            <person name="Malmstrom R."/>
            <person name="Stieglmeier M."/>
            <person name="Klingl A."/>
            <person name="Woyke T."/>
            <person name="Ryan C.M."/>
            <person name="Banfield J.F."/>
        </authorList>
    </citation>
    <scope>NUCLEOTIDE SEQUENCE [LARGE SCALE GENOMIC DNA]</scope>
</reference>
<organism evidence="4 5">
    <name type="scientific">Candidatus Shapirobacteria bacterium CG10_big_fil_rev_8_21_14_0_10_48_15</name>
    <dbReference type="NCBI Taxonomy" id="1974484"/>
    <lineage>
        <taxon>Bacteria</taxon>
        <taxon>Candidatus Shapironibacteriota</taxon>
    </lineage>
</organism>
<dbReference type="GO" id="GO:0008360">
    <property type="term" value="P:regulation of cell shape"/>
    <property type="evidence" value="ECO:0007669"/>
    <property type="project" value="UniProtKB-KW"/>
</dbReference>
<name>A0A2M8L7B9_9BACT</name>
<dbReference type="InterPro" id="IPR020627">
    <property type="entry name" value="KhpA"/>
</dbReference>
<dbReference type="PANTHER" id="PTHR34654:SF1">
    <property type="entry name" value="RNA-BINDING PROTEIN KHPA"/>
    <property type="match status" value="1"/>
</dbReference>
<dbReference type="GO" id="GO:0005737">
    <property type="term" value="C:cytoplasm"/>
    <property type="evidence" value="ECO:0007669"/>
    <property type="project" value="UniProtKB-SubCell"/>
</dbReference>
<dbReference type="GO" id="GO:0071555">
    <property type="term" value="P:cell wall organization"/>
    <property type="evidence" value="ECO:0007669"/>
    <property type="project" value="UniProtKB-KW"/>
</dbReference>
<dbReference type="PROSITE" id="PS50084">
    <property type="entry name" value="KH_TYPE_1"/>
    <property type="match status" value="1"/>
</dbReference>
<keyword evidence="3" id="KW-0961">Cell wall biogenesis/degradation</keyword>
<evidence type="ECO:0000313" key="4">
    <source>
        <dbReference type="EMBL" id="PJE70088.1"/>
    </source>
</evidence>
<dbReference type="GO" id="GO:0003723">
    <property type="term" value="F:RNA binding"/>
    <property type="evidence" value="ECO:0007669"/>
    <property type="project" value="UniProtKB-UniRule"/>
</dbReference>
<dbReference type="SUPFAM" id="SSF54814">
    <property type="entry name" value="Prokaryotic type KH domain (KH-domain type II)"/>
    <property type="match status" value="1"/>
</dbReference>
<keyword evidence="2 3" id="KW-0694">RNA-binding</keyword>
<dbReference type="HAMAP" id="MF_00088">
    <property type="entry name" value="KhpA"/>
    <property type="match status" value="1"/>
</dbReference>
<keyword evidence="1 3" id="KW-0963">Cytoplasm</keyword>
<dbReference type="Proteomes" id="UP000231579">
    <property type="component" value="Unassembled WGS sequence"/>
</dbReference>
<comment type="similarity">
    <text evidence="3">Belongs to the KhpA RNA-binding protein family.</text>
</comment>
<keyword evidence="3" id="KW-0143">Chaperone</keyword>